<evidence type="ECO:0000256" key="1">
    <source>
        <dbReference type="SAM" id="MobiDB-lite"/>
    </source>
</evidence>
<evidence type="ECO:0000313" key="3">
    <source>
        <dbReference type="Proteomes" id="UP001194469"/>
    </source>
</evidence>
<organism evidence="2 3">
    <name type="scientific">Nitratidesulfovibrio oxamicus</name>
    <dbReference type="NCBI Taxonomy" id="32016"/>
    <lineage>
        <taxon>Bacteria</taxon>
        <taxon>Pseudomonadati</taxon>
        <taxon>Thermodesulfobacteriota</taxon>
        <taxon>Desulfovibrionia</taxon>
        <taxon>Desulfovibrionales</taxon>
        <taxon>Desulfovibrionaceae</taxon>
        <taxon>Nitratidesulfovibrio</taxon>
    </lineage>
</organism>
<feature type="region of interest" description="Disordered" evidence="1">
    <location>
        <begin position="46"/>
        <end position="66"/>
    </location>
</feature>
<keyword evidence="3" id="KW-1185">Reference proteome</keyword>
<gene>
    <name evidence="2" type="ORF">FVW20_11850</name>
</gene>
<comment type="caution">
    <text evidence="2">The sequence shown here is derived from an EMBL/GenBank/DDBJ whole genome shotgun (WGS) entry which is preliminary data.</text>
</comment>
<dbReference type="NCBIfam" id="TIGR01635">
    <property type="entry name" value="tail_comp_S"/>
    <property type="match status" value="1"/>
</dbReference>
<sequence>MGKTGVTLNWGGLDRVVGGAARSLADRRGLLRSVGETLVSSTVKRFRDGESPEGDPWNPSARAQQEGGVTLVDTTRLRNSIGYATTTDAVLVGTSVEYAAIHQKGGQTGRNHAVTMPARPFIGISAEDRAEVGDLLANHIAAAFGGKR</sequence>
<protein>
    <submittedName>
        <fullName evidence="2">Phage virion morphogenesis protein</fullName>
    </submittedName>
</protein>
<name>A0ABS0J5G1_9BACT</name>
<dbReference type="Pfam" id="PF05069">
    <property type="entry name" value="Phage_tail_S"/>
    <property type="match status" value="1"/>
</dbReference>
<reference evidence="2 3" key="1">
    <citation type="submission" date="2019-08" db="EMBL/GenBank/DDBJ databases">
        <authorList>
            <person name="Luo N."/>
        </authorList>
    </citation>
    <scope>NUCLEOTIDE SEQUENCE [LARGE SCALE GENOMIC DNA]</scope>
    <source>
        <strain evidence="2 3">NCIMB 9442</strain>
    </source>
</reference>
<proteinExistence type="predicted"/>
<dbReference type="EMBL" id="VRYY01000344">
    <property type="protein sequence ID" value="MBG3877687.1"/>
    <property type="molecule type" value="Genomic_DNA"/>
</dbReference>
<dbReference type="InterPro" id="IPR006522">
    <property type="entry name" value="Phage_virion_morphogenesis"/>
</dbReference>
<dbReference type="RefSeq" id="WP_196609780.1">
    <property type="nucleotide sequence ID" value="NZ_VRYY01000344.1"/>
</dbReference>
<accession>A0ABS0J5G1</accession>
<dbReference type="Proteomes" id="UP001194469">
    <property type="component" value="Unassembled WGS sequence"/>
</dbReference>
<evidence type="ECO:0000313" key="2">
    <source>
        <dbReference type="EMBL" id="MBG3877687.1"/>
    </source>
</evidence>